<dbReference type="EC" id="3.2.1.22" evidence="10"/>
<protein>
    <recommendedName>
        <fullName evidence="10">Alpha-galactosidase</fullName>
        <ecNumber evidence="10">3.2.1.22</ecNumber>
    </recommendedName>
    <alternativeName>
        <fullName evidence="10">Melibiase</fullName>
    </alternativeName>
</protein>
<dbReference type="PANTHER" id="PTHR11452:SF61">
    <property type="entry name" value="ALPHA-GALACTOSIDASE B-RELATED"/>
    <property type="match status" value="1"/>
</dbReference>
<dbReference type="PRINTS" id="PR00740">
    <property type="entry name" value="GLHYDRLASE27"/>
</dbReference>
<name>A0ABP0BJY8_9PEZI</name>
<evidence type="ECO:0000256" key="10">
    <source>
        <dbReference type="RuleBase" id="RU361168"/>
    </source>
</evidence>
<feature type="signal peptide" evidence="11">
    <location>
        <begin position="1"/>
        <end position="21"/>
    </location>
</feature>
<dbReference type="EMBL" id="CAWUHD010000032">
    <property type="protein sequence ID" value="CAK7219539.1"/>
    <property type="molecule type" value="Genomic_DNA"/>
</dbReference>
<dbReference type="InterPro" id="IPR017853">
    <property type="entry name" value="GH"/>
</dbReference>
<dbReference type="SUPFAM" id="SSF51011">
    <property type="entry name" value="Glycosyl hydrolase domain"/>
    <property type="match status" value="1"/>
</dbReference>
<organism evidence="13 14">
    <name type="scientific">Sporothrix eucalyptigena</name>
    <dbReference type="NCBI Taxonomy" id="1812306"/>
    <lineage>
        <taxon>Eukaryota</taxon>
        <taxon>Fungi</taxon>
        <taxon>Dikarya</taxon>
        <taxon>Ascomycota</taxon>
        <taxon>Pezizomycotina</taxon>
        <taxon>Sordariomycetes</taxon>
        <taxon>Sordariomycetidae</taxon>
        <taxon>Ophiostomatales</taxon>
        <taxon>Ophiostomataceae</taxon>
        <taxon>Sporothrix</taxon>
    </lineage>
</organism>
<evidence type="ECO:0000256" key="9">
    <source>
        <dbReference type="ARBA" id="ARBA00023295"/>
    </source>
</evidence>
<evidence type="ECO:0000259" key="12">
    <source>
        <dbReference type="Pfam" id="PF17801"/>
    </source>
</evidence>
<dbReference type="Gene3D" id="2.60.40.1180">
    <property type="entry name" value="Golgi alpha-mannosidase II"/>
    <property type="match status" value="1"/>
</dbReference>
<evidence type="ECO:0000256" key="5">
    <source>
        <dbReference type="ARBA" id="ARBA00022525"/>
    </source>
</evidence>
<feature type="domain" description="Alpha galactosidase C-terminal" evidence="12">
    <location>
        <begin position="353"/>
        <end position="431"/>
    </location>
</feature>
<keyword evidence="9 10" id="KW-0326">Glycosidase</keyword>
<reference evidence="13 14" key="1">
    <citation type="submission" date="2024-01" db="EMBL/GenBank/DDBJ databases">
        <authorList>
            <person name="Allen C."/>
            <person name="Tagirdzhanova G."/>
        </authorList>
    </citation>
    <scope>NUCLEOTIDE SEQUENCE [LARGE SCALE GENOMIC DNA]</scope>
</reference>
<evidence type="ECO:0000313" key="14">
    <source>
        <dbReference type="Proteomes" id="UP001642482"/>
    </source>
</evidence>
<dbReference type="Proteomes" id="UP001642482">
    <property type="component" value="Unassembled WGS sequence"/>
</dbReference>
<comment type="caution">
    <text evidence="13">The sequence shown here is derived from an EMBL/GenBank/DDBJ whole genome shotgun (WGS) entry which is preliminary data.</text>
</comment>
<evidence type="ECO:0000256" key="2">
    <source>
        <dbReference type="ARBA" id="ARBA00003969"/>
    </source>
</evidence>
<dbReference type="PANTHER" id="PTHR11452">
    <property type="entry name" value="ALPHA-GALACTOSIDASE/ALPHA-N-ACETYLGALACTOSAMINIDASE"/>
    <property type="match status" value="1"/>
</dbReference>
<feature type="chain" id="PRO_5045711306" description="Alpha-galactosidase" evidence="11">
    <location>
        <begin position="22"/>
        <end position="438"/>
    </location>
</feature>
<dbReference type="InterPro" id="IPR041233">
    <property type="entry name" value="Melibiase_C"/>
</dbReference>
<evidence type="ECO:0000256" key="1">
    <source>
        <dbReference type="ARBA" id="ARBA00001255"/>
    </source>
</evidence>
<dbReference type="InterPro" id="IPR002241">
    <property type="entry name" value="Glyco_hydro_27"/>
</dbReference>
<evidence type="ECO:0000313" key="13">
    <source>
        <dbReference type="EMBL" id="CAK7219539.1"/>
    </source>
</evidence>
<comment type="similarity">
    <text evidence="4 10">Belongs to the glycosyl hydrolase 27 family.</text>
</comment>
<keyword evidence="14" id="KW-1185">Reference proteome</keyword>
<dbReference type="InterPro" id="IPR013785">
    <property type="entry name" value="Aldolase_TIM"/>
</dbReference>
<keyword evidence="10" id="KW-1015">Disulfide bond</keyword>
<dbReference type="CDD" id="cd14792">
    <property type="entry name" value="GH27"/>
    <property type="match status" value="1"/>
</dbReference>
<evidence type="ECO:0000256" key="4">
    <source>
        <dbReference type="ARBA" id="ARBA00009743"/>
    </source>
</evidence>
<evidence type="ECO:0000256" key="6">
    <source>
        <dbReference type="ARBA" id="ARBA00022729"/>
    </source>
</evidence>
<gene>
    <name evidence="13" type="ORF">SEUCBS140593_003925</name>
</gene>
<keyword evidence="7 10" id="KW-0378">Hydrolase</keyword>
<keyword evidence="6 11" id="KW-0732">Signal</keyword>
<evidence type="ECO:0000256" key="3">
    <source>
        <dbReference type="ARBA" id="ARBA00004613"/>
    </source>
</evidence>
<dbReference type="InterPro" id="IPR000111">
    <property type="entry name" value="Glyco_hydro_27/36_CS"/>
</dbReference>
<dbReference type="Pfam" id="PF17801">
    <property type="entry name" value="Melibiase_C"/>
    <property type="match status" value="1"/>
</dbReference>
<sequence length="438" mass="47672">MRFLGLFALPLASALVSPVDSVGRLPALGWNSWNAFGCDINETRILDAAHQMVSRGLLAAGYQFVNLDDCWSDKRGRDAAGKLVPDPTKFPNGIAGLADKVHALGLQLGIYSSAGTTTCAGYPASLGYEAVDAQTWADWGVDYLKYDNCGVPRNWTDVCQGCVPDASDGKSHPNGTCPGTTNLCPTGYNYSSSHTAERYRHMRDALLAQKRPILYSLCDWGAAGVQSWGNATGHSWRATPDIRPRWSKVVGILNQNSFYLDNTDFWGHSDADMLEVGNKGLSLAEARTHFAFWAAMKSPLLIGTDLTTLTDVNRDILTNKWLLQFNQDLVVGAPAKPYKWGTNPDGMFNETYPAEYWSGRFGDGRVLVLALNPYATTKTKIITWSEVPELKGSSSSTSIKVTDAWTGKDLGTIQDSSLSANVSSHDTAVFVVQTVVNH</sequence>
<keyword evidence="8" id="KW-0325">Glycoprotein</keyword>
<proteinExistence type="inferred from homology"/>
<evidence type="ECO:0000256" key="11">
    <source>
        <dbReference type="SAM" id="SignalP"/>
    </source>
</evidence>
<evidence type="ECO:0000256" key="8">
    <source>
        <dbReference type="ARBA" id="ARBA00023180"/>
    </source>
</evidence>
<evidence type="ECO:0000256" key="7">
    <source>
        <dbReference type="ARBA" id="ARBA00022801"/>
    </source>
</evidence>
<comment type="function">
    <text evidence="2">Hydrolyzes a variety of simple alpha-D-galactoside as well as more complex molecules such as oligosaccharides and polysaccharides.</text>
</comment>
<dbReference type="SUPFAM" id="SSF51445">
    <property type="entry name" value="(Trans)glycosidases"/>
    <property type="match status" value="1"/>
</dbReference>
<dbReference type="Gene3D" id="3.20.20.70">
    <property type="entry name" value="Aldolase class I"/>
    <property type="match status" value="1"/>
</dbReference>
<dbReference type="InterPro" id="IPR013780">
    <property type="entry name" value="Glyco_hydro_b"/>
</dbReference>
<dbReference type="PROSITE" id="PS00512">
    <property type="entry name" value="ALPHA_GALACTOSIDASE"/>
    <property type="match status" value="1"/>
</dbReference>
<comment type="subcellular location">
    <subcellularLocation>
        <location evidence="3">Secreted</location>
    </subcellularLocation>
</comment>
<dbReference type="Pfam" id="PF16499">
    <property type="entry name" value="Melibiase_2"/>
    <property type="match status" value="2"/>
</dbReference>
<keyword evidence="5" id="KW-0964">Secreted</keyword>
<comment type="catalytic activity">
    <reaction evidence="1 10">
        <text>Hydrolysis of terminal, non-reducing alpha-D-galactose residues in alpha-D-galactosides, including galactose oligosaccharides, galactomannans and galactolipids.</text>
        <dbReference type="EC" id="3.2.1.22"/>
    </reaction>
</comment>
<accession>A0ABP0BJY8</accession>